<reference evidence="2" key="1">
    <citation type="journal article" date="2019" name="Int. J. Syst. Evol. Microbiol.">
        <title>The Global Catalogue of Microorganisms (GCM) 10K type strain sequencing project: providing services to taxonomists for standard genome sequencing and annotation.</title>
        <authorList>
            <consortium name="The Broad Institute Genomics Platform"/>
            <consortium name="The Broad Institute Genome Sequencing Center for Infectious Disease"/>
            <person name="Wu L."/>
            <person name="Ma J."/>
        </authorList>
    </citation>
    <scope>NUCLEOTIDE SEQUENCE [LARGE SCALE GENOMIC DNA]</scope>
    <source>
        <strain evidence="2">CCUG 59778</strain>
    </source>
</reference>
<protein>
    <submittedName>
        <fullName evidence="1">Glycolipid-binding domain-containing protein</fullName>
    </submittedName>
</protein>
<accession>A0ABW0EYU0</accession>
<name>A0ABW0EYU0_9PSEU</name>
<organism evidence="1 2">
    <name type="scientific">Actinokineospora guangxiensis</name>
    <dbReference type="NCBI Taxonomy" id="1490288"/>
    <lineage>
        <taxon>Bacteria</taxon>
        <taxon>Bacillati</taxon>
        <taxon>Actinomycetota</taxon>
        <taxon>Actinomycetes</taxon>
        <taxon>Pseudonocardiales</taxon>
        <taxon>Pseudonocardiaceae</taxon>
        <taxon>Actinokineospora</taxon>
    </lineage>
</organism>
<dbReference type="SUPFAM" id="SSF159275">
    <property type="entry name" value="PA1994-like"/>
    <property type="match status" value="1"/>
</dbReference>
<dbReference type="Proteomes" id="UP001596157">
    <property type="component" value="Unassembled WGS sequence"/>
</dbReference>
<dbReference type="Pfam" id="PF06475">
    <property type="entry name" value="Glycolipid_bind"/>
    <property type="match status" value="1"/>
</dbReference>
<dbReference type="EMBL" id="JBHSKF010000018">
    <property type="protein sequence ID" value="MFC5290735.1"/>
    <property type="molecule type" value="Genomic_DNA"/>
</dbReference>
<sequence length="210" mass="22742">MTSDPVAVERAAEAARSRKPAVHTWQGTDPARLESVRVLVNETRFRASGRLIAVADPQVGSEPYSVSFEAGFDSVAKEGHVLLRTTTAEDERQVAINRSEEGVWLVDRGDDSERANFDGAVVVDVVGGVTFTSLAVRHLDLHRVAGEHEIPVVSVSLPDLAITLVRHTYRTVDLHDEGATIELTRGGATLTLRVDRDGVVVDFPGVVTKL</sequence>
<evidence type="ECO:0000313" key="1">
    <source>
        <dbReference type="EMBL" id="MFC5290735.1"/>
    </source>
</evidence>
<evidence type="ECO:0000313" key="2">
    <source>
        <dbReference type="Proteomes" id="UP001596157"/>
    </source>
</evidence>
<proteinExistence type="predicted"/>
<keyword evidence="2" id="KW-1185">Reference proteome</keyword>
<gene>
    <name evidence="1" type="ORF">ACFPM7_27095</name>
</gene>
<dbReference type="RefSeq" id="WP_378250630.1">
    <property type="nucleotide sequence ID" value="NZ_JBHSKF010000018.1"/>
</dbReference>
<comment type="caution">
    <text evidence="1">The sequence shown here is derived from an EMBL/GenBank/DDBJ whole genome shotgun (WGS) entry which is preliminary data.</text>
</comment>
<dbReference type="InterPro" id="IPR009467">
    <property type="entry name" value="Glycolipid-bd_prot_put"/>
</dbReference>